<dbReference type="InterPro" id="IPR036390">
    <property type="entry name" value="WH_DNA-bd_sf"/>
</dbReference>
<dbReference type="EMBL" id="CP031699">
    <property type="protein sequence ID" value="QEY24107.1"/>
    <property type="molecule type" value="Genomic_DNA"/>
</dbReference>
<protein>
    <recommendedName>
        <fullName evidence="1">HTH marR-type domain-containing protein</fullName>
    </recommendedName>
</protein>
<dbReference type="KEGG" id="naq:D0T90_06060"/>
<feature type="domain" description="HTH marR-type" evidence="1">
    <location>
        <begin position="22"/>
        <end position="115"/>
    </location>
</feature>
<dbReference type="AlphaFoldDB" id="A0A5P3MR80"/>
<gene>
    <name evidence="2" type="ORF">D0T90_06060</name>
</gene>
<dbReference type="GO" id="GO:0003700">
    <property type="term" value="F:DNA-binding transcription factor activity"/>
    <property type="evidence" value="ECO:0007669"/>
    <property type="project" value="InterPro"/>
</dbReference>
<dbReference type="Proteomes" id="UP000325536">
    <property type="component" value="Chromosome"/>
</dbReference>
<dbReference type="Gene3D" id="1.10.10.10">
    <property type="entry name" value="Winged helix-like DNA-binding domain superfamily/Winged helix DNA-binding domain"/>
    <property type="match status" value="1"/>
</dbReference>
<evidence type="ECO:0000313" key="2">
    <source>
        <dbReference type="EMBL" id="QEY24107.1"/>
    </source>
</evidence>
<name>A0A5P3MR80_NEIAN</name>
<dbReference type="InterPro" id="IPR036388">
    <property type="entry name" value="WH-like_DNA-bd_sf"/>
</dbReference>
<reference evidence="2 3" key="1">
    <citation type="submission" date="2018-08" db="EMBL/GenBank/DDBJ databases">
        <title>Neisseria animalis ATCC 49930 complete genome.</title>
        <authorList>
            <person name="Veseli I.A."/>
            <person name="Mascarenhas dos Santos A.C."/>
            <person name="Buttler R."/>
            <person name="Pombert J.-F."/>
        </authorList>
    </citation>
    <scope>NUCLEOTIDE SEQUENCE [LARGE SCALE GENOMIC DNA]</scope>
    <source>
        <strain evidence="2 3">ATCC 49930</strain>
    </source>
</reference>
<dbReference type="SMART" id="SM00347">
    <property type="entry name" value="HTH_MARR"/>
    <property type="match status" value="1"/>
</dbReference>
<evidence type="ECO:0000259" key="1">
    <source>
        <dbReference type="SMART" id="SM00347"/>
    </source>
</evidence>
<keyword evidence="3" id="KW-1185">Reference proteome</keyword>
<proteinExistence type="predicted"/>
<dbReference type="SUPFAM" id="SSF46785">
    <property type="entry name" value="Winged helix' DNA-binding domain"/>
    <property type="match status" value="1"/>
</dbReference>
<evidence type="ECO:0000313" key="3">
    <source>
        <dbReference type="Proteomes" id="UP000325536"/>
    </source>
</evidence>
<dbReference type="RefSeq" id="WP_123795287.1">
    <property type="nucleotide sequence ID" value="NZ_CP031699.1"/>
</dbReference>
<dbReference type="OrthoDB" id="3231996at2"/>
<dbReference type="InterPro" id="IPR000835">
    <property type="entry name" value="HTH_MarR-typ"/>
</dbReference>
<sequence>MKQHDLAAFFQTVADIEKNYEHLAKQEGVGYVEPAVFHMLWHYAPCLQKNIAHIWQLPKQTVNNHCKTLLEKGLITAVQGDDKREKLLVLSEQGKAFCRPLMEKLAHIEQQALAIVE</sequence>
<accession>A0A5P3MR80</accession>
<organism evidence="2 3">
    <name type="scientific">Neisseria animalis</name>
    <dbReference type="NCBI Taxonomy" id="492"/>
    <lineage>
        <taxon>Bacteria</taxon>
        <taxon>Pseudomonadati</taxon>
        <taxon>Pseudomonadota</taxon>
        <taxon>Betaproteobacteria</taxon>
        <taxon>Neisseriales</taxon>
        <taxon>Neisseriaceae</taxon>
        <taxon>Neisseria</taxon>
    </lineage>
</organism>